<sequence>MPQLLDLMRVLEAAAPLAYQESYDNAGLQCGDPQMEIRGVLIALDCTPAVVEEAIRRGCNVVVAHHPLIFKPLKRLTGANEVEQTLLMAIKHDVALYAAHTNLDNVAHGVNRKLADKLGLENGRILDPKPGLLGKLITYVPATHTATVLTALYAAGAGQVGQYSGCSFRSEGTFTFTPGAGSTPFLGQPGQPHTGPEQRVEVLLPLHLQRPVLAALRSAHPYEEVAYELVKLENSHQDVGSGFVGELPEALSPAEFRQRLRTALDVPVVKHTDFERPIKKVALCGGAGAFLIGKARAAGADAYVTGDLKYHEYFGAEGRLMLCDVGHFESEQFTGEIFQDLLAANFGSTFAVLIAQTLTNPVRYDF</sequence>
<dbReference type="Pfam" id="PF01784">
    <property type="entry name" value="DUF34_NIF3"/>
    <property type="match status" value="1"/>
</dbReference>
<dbReference type="PANTHER" id="PTHR13799:SF14">
    <property type="entry name" value="GTP CYCLOHYDROLASE 1 TYPE 2 HOMOLOG"/>
    <property type="match status" value="1"/>
</dbReference>
<evidence type="ECO:0000256" key="2">
    <source>
        <dbReference type="ARBA" id="ARBA00011643"/>
    </source>
</evidence>
<dbReference type="PIRSF" id="PIRSF037489">
    <property type="entry name" value="UCP037489_NIF3_YqfO"/>
    <property type="match status" value="1"/>
</dbReference>
<evidence type="ECO:0000313" key="7">
    <source>
        <dbReference type="EMBL" id="SDX43875.1"/>
    </source>
</evidence>
<dbReference type="PANTHER" id="PTHR13799">
    <property type="entry name" value="NGG1 INTERACTING FACTOR 3"/>
    <property type="match status" value="1"/>
</dbReference>
<dbReference type="InterPro" id="IPR002678">
    <property type="entry name" value="DUF34/NIF3"/>
</dbReference>
<dbReference type="GO" id="GO:0046872">
    <property type="term" value="F:metal ion binding"/>
    <property type="evidence" value="ECO:0007669"/>
    <property type="project" value="UniProtKB-UniRule"/>
</dbReference>
<reference evidence="8" key="1">
    <citation type="submission" date="2016-10" db="EMBL/GenBank/DDBJ databases">
        <authorList>
            <person name="Varghese N."/>
            <person name="Submissions S."/>
        </authorList>
    </citation>
    <scope>NUCLEOTIDE SEQUENCE [LARGE SCALE GENOMIC DNA]</scope>
    <source>
        <strain evidence="8">CGMCC 1.8975</strain>
    </source>
</reference>
<feature type="binding site" evidence="6">
    <location>
        <position position="331"/>
    </location>
    <ligand>
        <name>a divalent metal cation</name>
        <dbReference type="ChEBI" id="CHEBI:60240"/>
        <label>1</label>
    </ligand>
</feature>
<dbReference type="SUPFAM" id="SSF102705">
    <property type="entry name" value="NIF3 (NGG1p interacting factor 3)-like"/>
    <property type="match status" value="1"/>
</dbReference>
<dbReference type="InterPro" id="IPR036069">
    <property type="entry name" value="DUF34/NIF3_sf"/>
</dbReference>
<name>A0A1H3BQ13_9BACT</name>
<dbReference type="STRING" id="651662.SAMN04488069_101374"/>
<comment type="similarity">
    <text evidence="1 5">Belongs to the GTP cyclohydrolase I type 2/NIF3 family.</text>
</comment>
<dbReference type="EMBL" id="FNOV01000001">
    <property type="protein sequence ID" value="SDX43875.1"/>
    <property type="molecule type" value="Genomic_DNA"/>
</dbReference>
<evidence type="ECO:0000256" key="6">
    <source>
        <dbReference type="PIRSR" id="PIRSR602678-1"/>
    </source>
</evidence>
<feature type="binding site" evidence="6">
    <location>
        <position position="66"/>
    </location>
    <ligand>
        <name>a divalent metal cation</name>
        <dbReference type="ChEBI" id="CHEBI:60240"/>
        <label>1</label>
    </ligand>
</feature>
<comment type="subunit">
    <text evidence="2">Homohexamer.</text>
</comment>
<dbReference type="NCBIfam" id="TIGR00486">
    <property type="entry name" value="YbgI_SA1388"/>
    <property type="match status" value="1"/>
</dbReference>
<dbReference type="FunFam" id="3.40.1390.30:FF:000001">
    <property type="entry name" value="GTP cyclohydrolase 1 type 2"/>
    <property type="match status" value="1"/>
</dbReference>
<evidence type="ECO:0000256" key="1">
    <source>
        <dbReference type="ARBA" id="ARBA00006964"/>
    </source>
</evidence>
<keyword evidence="4 5" id="KW-0479">Metal-binding</keyword>
<organism evidence="7 8">
    <name type="scientific">Hymenobacter psychrophilus</name>
    <dbReference type="NCBI Taxonomy" id="651662"/>
    <lineage>
        <taxon>Bacteria</taxon>
        <taxon>Pseudomonadati</taxon>
        <taxon>Bacteroidota</taxon>
        <taxon>Cytophagia</taxon>
        <taxon>Cytophagales</taxon>
        <taxon>Hymenobacteraceae</taxon>
        <taxon>Hymenobacter</taxon>
    </lineage>
</organism>
<dbReference type="Gene3D" id="3.30.70.120">
    <property type="match status" value="1"/>
</dbReference>
<dbReference type="InterPro" id="IPR015867">
    <property type="entry name" value="N-reg_PII/ATP_PRibTrfase_C"/>
</dbReference>
<dbReference type="Gene3D" id="3.40.1390.30">
    <property type="entry name" value="NIF3 (NGG1p interacting factor 3)-like"/>
    <property type="match status" value="1"/>
</dbReference>
<evidence type="ECO:0000256" key="4">
    <source>
        <dbReference type="ARBA" id="ARBA00022723"/>
    </source>
</evidence>
<feature type="binding site" evidence="6">
    <location>
        <position position="65"/>
    </location>
    <ligand>
        <name>a divalent metal cation</name>
        <dbReference type="ChEBI" id="CHEBI:60240"/>
        <label>1</label>
    </ligand>
</feature>
<keyword evidence="8" id="KW-1185">Reference proteome</keyword>
<accession>A0A1H3BQ13</accession>
<evidence type="ECO:0000256" key="3">
    <source>
        <dbReference type="ARBA" id="ARBA00022112"/>
    </source>
</evidence>
<feature type="binding site" evidence="6">
    <location>
        <position position="327"/>
    </location>
    <ligand>
        <name>a divalent metal cation</name>
        <dbReference type="ChEBI" id="CHEBI:60240"/>
        <label>1</label>
    </ligand>
</feature>
<protein>
    <recommendedName>
        <fullName evidence="3 5">GTP cyclohydrolase 1 type 2 homolog</fullName>
    </recommendedName>
</protein>
<dbReference type="Proteomes" id="UP000199249">
    <property type="component" value="Unassembled WGS sequence"/>
</dbReference>
<evidence type="ECO:0000313" key="8">
    <source>
        <dbReference type="Proteomes" id="UP000199249"/>
    </source>
</evidence>
<proteinExistence type="inferred from homology"/>
<feature type="binding site" evidence="6">
    <location>
        <position position="104"/>
    </location>
    <ligand>
        <name>a divalent metal cation</name>
        <dbReference type="ChEBI" id="CHEBI:60240"/>
        <label>1</label>
    </ligand>
</feature>
<dbReference type="AlphaFoldDB" id="A0A1H3BQ13"/>
<dbReference type="RefSeq" id="WP_245711779.1">
    <property type="nucleotide sequence ID" value="NZ_FNOV01000001.1"/>
</dbReference>
<gene>
    <name evidence="7" type="ORF">SAMN04488069_101374</name>
</gene>
<dbReference type="GO" id="GO:0005737">
    <property type="term" value="C:cytoplasm"/>
    <property type="evidence" value="ECO:0007669"/>
    <property type="project" value="TreeGrafter"/>
</dbReference>
<dbReference type="InterPro" id="IPR017221">
    <property type="entry name" value="DUF34/NIF3_bac"/>
</dbReference>
<evidence type="ECO:0000256" key="5">
    <source>
        <dbReference type="PIRNR" id="PIRNR037489"/>
    </source>
</evidence>